<reference evidence="13" key="1">
    <citation type="journal article" date="2023" name="Int. J. Syst. Evol. Microbiol.">
        <title>&lt;i&gt;Holtiella tumoricola&lt;/i&gt; gen. nov. sp. nov., isolated from a human clinical sample.</title>
        <authorList>
            <person name="Allen-Vercoe E."/>
            <person name="Daigneault M.C."/>
            <person name="Vancuren S.J."/>
            <person name="Cochrane K."/>
            <person name="O'Neal L.L."/>
            <person name="Sankaranarayanan K."/>
            <person name="Lawson P.A."/>
        </authorList>
    </citation>
    <scope>NUCLEOTIDE SEQUENCE</scope>
    <source>
        <strain evidence="13">CC70A</strain>
    </source>
</reference>
<protein>
    <recommendedName>
        <fullName evidence="2 9">Transcription elongation factor GreA</fullName>
    </recommendedName>
    <alternativeName>
        <fullName evidence="8 9">Transcript cleavage factor GreA</fullName>
    </alternativeName>
</protein>
<comment type="function">
    <text evidence="7 9 10">Necessary for efficient RNA polymerase transcription elongation past template-encoded arresting sites. The arresting sites in DNA have the property of trapping a certain fraction of elongating RNA polymerases that pass through, resulting in locked ternary complexes. Cleavage of the nascent transcript by cleavage factors such as GreA or GreB allows the resumption of elongation from the new 3'terminus. GreA releases sequences of 2 to 3 nucleotides.</text>
</comment>
<keyword evidence="6 9" id="KW-0804">Transcription</keyword>
<evidence type="ECO:0000256" key="8">
    <source>
        <dbReference type="ARBA" id="ARBA00030776"/>
    </source>
</evidence>
<dbReference type="GO" id="GO:0032784">
    <property type="term" value="P:regulation of DNA-templated transcription elongation"/>
    <property type="evidence" value="ECO:0007669"/>
    <property type="project" value="UniProtKB-UniRule"/>
</dbReference>
<keyword evidence="4" id="KW-0175">Coiled coil</keyword>
<dbReference type="FunFam" id="1.10.287.180:FF:000001">
    <property type="entry name" value="Transcription elongation factor GreA"/>
    <property type="match status" value="1"/>
</dbReference>
<dbReference type="Proteomes" id="UP001169242">
    <property type="component" value="Unassembled WGS sequence"/>
</dbReference>
<comment type="caution">
    <text evidence="13">The sequence shown here is derived from an EMBL/GenBank/DDBJ whole genome shotgun (WGS) entry which is preliminary data.</text>
</comment>
<dbReference type="GO" id="GO:0070063">
    <property type="term" value="F:RNA polymerase binding"/>
    <property type="evidence" value="ECO:0007669"/>
    <property type="project" value="InterPro"/>
</dbReference>
<accession>A0AA42DSY2</accession>
<dbReference type="PROSITE" id="PS00829">
    <property type="entry name" value="GREAB_1"/>
    <property type="match status" value="1"/>
</dbReference>
<evidence type="ECO:0000256" key="6">
    <source>
        <dbReference type="ARBA" id="ARBA00023163"/>
    </source>
</evidence>
<dbReference type="InterPro" id="IPR006359">
    <property type="entry name" value="Tscrpt_elong_fac_GreA"/>
</dbReference>
<keyword evidence="13" id="KW-0648">Protein biosynthesis</keyword>
<dbReference type="NCBIfam" id="TIGR01462">
    <property type="entry name" value="greA"/>
    <property type="match status" value="1"/>
</dbReference>
<dbReference type="GO" id="GO:0003746">
    <property type="term" value="F:translation elongation factor activity"/>
    <property type="evidence" value="ECO:0007669"/>
    <property type="project" value="UniProtKB-KW"/>
</dbReference>
<dbReference type="EMBL" id="JAQIFT010000074">
    <property type="protein sequence ID" value="MDA3734241.1"/>
    <property type="molecule type" value="Genomic_DNA"/>
</dbReference>
<evidence type="ECO:0000256" key="1">
    <source>
        <dbReference type="ARBA" id="ARBA00008213"/>
    </source>
</evidence>
<proteinExistence type="inferred from homology"/>
<dbReference type="PROSITE" id="PS00830">
    <property type="entry name" value="GREAB_2"/>
    <property type="match status" value="1"/>
</dbReference>
<dbReference type="SUPFAM" id="SSF46557">
    <property type="entry name" value="GreA transcript cleavage protein, N-terminal domain"/>
    <property type="match status" value="1"/>
</dbReference>
<dbReference type="InterPro" id="IPR036805">
    <property type="entry name" value="Tscrpt_elong_fac_GreA/B_N_sf"/>
</dbReference>
<name>A0AA42DSY2_9FIRM</name>
<evidence type="ECO:0000313" key="14">
    <source>
        <dbReference type="Proteomes" id="UP001169242"/>
    </source>
</evidence>
<dbReference type="PIRSF" id="PIRSF006092">
    <property type="entry name" value="GreA_GreB"/>
    <property type="match status" value="1"/>
</dbReference>
<dbReference type="Gene3D" id="3.10.50.30">
    <property type="entry name" value="Transcription elongation factor, GreA/GreB, C-terminal domain"/>
    <property type="match status" value="1"/>
</dbReference>
<dbReference type="InterPro" id="IPR028624">
    <property type="entry name" value="Tscrpt_elong_fac_GreA/B"/>
</dbReference>
<evidence type="ECO:0000256" key="4">
    <source>
        <dbReference type="ARBA" id="ARBA00023054"/>
    </source>
</evidence>
<dbReference type="NCBIfam" id="NF001263">
    <property type="entry name" value="PRK00226.1-4"/>
    <property type="match status" value="1"/>
</dbReference>
<dbReference type="GO" id="GO:0006354">
    <property type="term" value="P:DNA-templated transcription elongation"/>
    <property type="evidence" value="ECO:0007669"/>
    <property type="project" value="TreeGrafter"/>
</dbReference>
<comment type="similarity">
    <text evidence="1 9 10">Belongs to the GreA/GreB family.</text>
</comment>
<evidence type="ECO:0000256" key="5">
    <source>
        <dbReference type="ARBA" id="ARBA00023125"/>
    </source>
</evidence>
<keyword evidence="13" id="KW-0251">Elongation factor</keyword>
<dbReference type="Pfam" id="PF01272">
    <property type="entry name" value="GreA_GreB"/>
    <property type="match status" value="1"/>
</dbReference>
<dbReference type="AlphaFoldDB" id="A0AA42DSY2"/>
<evidence type="ECO:0000256" key="9">
    <source>
        <dbReference type="HAMAP-Rule" id="MF_00105"/>
    </source>
</evidence>
<dbReference type="Gene3D" id="1.10.287.180">
    <property type="entry name" value="Transcription elongation factor, GreA/GreB, N-terminal domain"/>
    <property type="match status" value="1"/>
</dbReference>
<dbReference type="InterPro" id="IPR001437">
    <property type="entry name" value="Tscrpt_elong_fac_GreA/B_C"/>
</dbReference>
<dbReference type="GO" id="GO:0003677">
    <property type="term" value="F:DNA binding"/>
    <property type="evidence" value="ECO:0007669"/>
    <property type="project" value="UniProtKB-UniRule"/>
</dbReference>
<evidence type="ECO:0000256" key="10">
    <source>
        <dbReference type="RuleBase" id="RU000556"/>
    </source>
</evidence>
<dbReference type="RefSeq" id="WP_271013812.1">
    <property type="nucleotide sequence ID" value="NZ_JAQIFT010000074.1"/>
</dbReference>
<keyword evidence="14" id="KW-1185">Reference proteome</keyword>
<feature type="domain" description="Transcription elongation factor GreA/GreB N-terminal" evidence="12">
    <location>
        <begin position="6"/>
        <end position="76"/>
    </location>
</feature>
<evidence type="ECO:0000259" key="11">
    <source>
        <dbReference type="Pfam" id="PF01272"/>
    </source>
</evidence>
<evidence type="ECO:0000256" key="3">
    <source>
        <dbReference type="ARBA" id="ARBA00023015"/>
    </source>
</evidence>
<dbReference type="InterPro" id="IPR023459">
    <property type="entry name" value="Tscrpt_elong_fac_GreA/B_fam"/>
</dbReference>
<keyword evidence="5 9" id="KW-0238">DNA-binding</keyword>
<evidence type="ECO:0000256" key="7">
    <source>
        <dbReference type="ARBA" id="ARBA00024916"/>
    </source>
</evidence>
<evidence type="ECO:0000313" key="13">
    <source>
        <dbReference type="EMBL" id="MDA3734241.1"/>
    </source>
</evidence>
<sequence>MAEKQILLTYEGIKALEKELEELKTVERNKVAIDLKEARAQGDLSENAEYDAAKDRQAEIESRIVEIEKMLKNVVVIDADDEETADKVKPGHKVKLQDHTFEEEVEYLIVGSTEADPINGKISNESPVGAALIGRQVGDEIVVETEFGTDRYTILAISTN</sequence>
<dbReference type="InterPro" id="IPR036953">
    <property type="entry name" value="GreA/GreB_C_sf"/>
</dbReference>
<keyword evidence="3 9" id="KW-0805">Transcription regulation</keyword>
<dbReference type="SUPFAM" id="SSF54534">
    <property type="entry name" value="FKBP-like"/>
    <property type="match status" value="1"/>
</dbReference>
<dbReference type="Pfam" id="PF03449">
    <property type="entry name" value="GreA_GreB_N"/>
    <property type="match status" value="1"/>
</dbReference>
<organism evidence="13 14">
    <name type="scientific">Holtiella tumoricola</name>
    <dbReference type="NCBI Taxonomy" id="3018743"/>
    <lineage>
        <taxon>Bacteria</taxon>
        <taxon>Bacillati</taxon>
        <taxon>Bacillota</taxon>
        <taxon>Clostridia</taxon>
        <taxon>Lachnospirales</taxon>
        <taxon>Cellulosilyticaceae</taxon>
        <taxon>Holtiella</taxon>
    </lineage>
</organism>
<gene>
    <name evidence="9 13" type="primary">greA</name>
    <name evidence="13" type="ORF">PBV87_22460</name>
</gene>
<feature type="domain" description="Transcription elongation factor GreA/GreB C-terminal" evidence="11">
    <location>
        <begin position="84"/>
        <end position="158"/>
    </location>
</feature>
<dbReference type="HAMAP" id="MF_00105">
    <property type="entry name" value="GreA_GreB"/>
    <property type="match status" value="1"/>
</dbReference>
<dbReference type="PANTHER" id="PTHR30437:SF4">
    <property type="entry name" value="TRANSCRIPTION ELONGATION FACTOR GREA"/>
    <property type="match status" value="1"/>
</dbReference>
<evidence type="ECO:0000256" key="2">
    <source>
        <dbReference type="ARBA" id="ARBA00013729"/>
    </source>
</evidence>
<dbReference type="InterPro" id="IPR022691">
    <property type="entry name" value="Tscrpt_elong_fac_GreA/B_N"/>
</dbReference>
<evidence type="ECO:0000259" key="12">
    <source>
        <dbReference type="Pfam" id="PF03449"/>
    </source>
</evidence>
<dbReference type="InterPro" id="IPR018151">
    <property type="entry name" value="TF_GreA/GreB_CS"/>
</dbReference>
<dbReference type="PANTHER" id="PTHR30437">
    <property type="entry name" value="TRANSCRIPTION ELONGATION FACTOR GREA"/>
    <property type="match status" value="1"/>
</dbReference>